<protein>
    <submittedName>
        <fullName evidence="2">Cell envelope integrity protein TolA</fullName>
    </submittedName>
</protein>
<proteinExistence type="predicted"/>
<organism evidence="2 3">
    <name type="scientific">Trichococcus flocculiformis</name>
    <dbReference type="NCBI Taxonomy" id="82803"/>
    <lineage>
        <taxon>Bacteria</taxon>
        <taxon>Bacillati</taxon>
        <taxon>Bacillota</taxon>
        <taxon>Bacilli</taxon>
        <taxon>Lactobacillales</taxon>
        <taxon>Carnobacteriaceae</taxon>
        <taxon>Trichococcus</taxon>
    </lineage>
</organism>
<accession>A0A847D3S5</accession>
<dbReference type="RefSeq" id="WP_276645017.1">
    <property type="nucleotide sequence ID" value="NZ_JAAZCD010000096.1"/>
</dbReference>
<sequence>MNLKKQAVIHKSLGDGVIVAQDDKYITVEFASKTSKFMYPNPDTFGKFLKLADSELHAAIIREAEEEKAAAELARAQEKERKRKAEEEARSAEQARRAAEIESKKITKSNKSTKPEQAKTVRIPGKPMTFYVFQGDTFDIESRGGFIWAPQHNQSGGKVFHWDNMLLVREGDIVLHGCNGYVVAVSIAVSGCYDCDRPEERTFEDSWNNDGRRVDLKYTTFLNPIKTSDFYYDILEYCKVKYSPFDKDGNGNMGYLYELNRELARIFLRAAVRSNPYLSDVDYVGKLLAEESK</sequence>
<reference evidence="2 3" key="1">
    <citation type="journal article" date="2020" name="Biotechnol. Biofuels">
        <title>New insights from the biogas microbiome by comprehensive genome-resolved metagenomics of nearly 1600 species originating from multiple anaerobic digesters.</title>
        <authorList>
            <person name="Campanaro S."/>
            <person name="Treu L."/>
            <person name="Rodriguez-R L.M."/>
            <person name="Kovalovszki A."/>
            <person name="Ziels R.M."/>
            <person name="Maus I."/>
            <person name="Zhu X."/>
            <person name="Kougias P.G."/>
            <person name="Basile A."/>
            <person name="Luo G."/>
            <person name="Schluter A."/>
            <person name="Konstantinidis K.T."/>
            <person name="Angelidaki I."/>
        </authorList>
    </citation>
    <scope>NUCLEOTIDE SEQUENCE [LARGE SCALE GENOMIC DNA]</scope>
    <source>
        <strain evidence="2">AS07pgkLD_105</strain>
    </source>
</reference>
<dbReference type="AlphaFoldDB" id="A0A847D3S5"/>
<feature type="compositionally biased region" description="Basic and acidic residues" evidence="1">
    <location>
        <begin position="73"/>
        <end position="105"/>
    </location>
</feature>
<name>A0A847D3S5_9LACT</name>
<evidence type="ECO:0000313" key="3">
    <source>
        <dbReference type="Proteomes" id="UP000589373"/>
    </source>
</evidence>
<evidence type="ECO:0000313" key="2">
    <source>
        <dbReference type="EMBL" id="NLD31439.1"/>
    </source>
</evidence>
<dbReference type="EMBL" id="JAAZCD010000096">
    <property type="protein sequence ID" value="NLD31439.1"/>
    <property type="molecule type" value="Genomic_DNA"/>
</dbReference>
<feature type="region of interest" description="Disordered" evidence="1">
    <location>
        <begin position="73"/>
        <end position="120"/>
    </location>
</feature>
<evidence type="ECO:0000256" key="1">
    <source>
        <dbReference type="SAM" id="MobiDB-lite"/>
    </source>
</evidence>
<dbReference type="Proteomes" id="UP000589373">
    <property type="component" value="Unassembled WGS sequence"/>
</dbReference>
<gene>
    <name evidence="2" type="ORF">GX662_04170</name>
</gene>
<comment type="caution">
    <text evidence="2">The sequence shown here is derived from an EMBL/GenBank/DDBJ whole genome shotgun (WGS) entry which is preliminary data.</text>
</comment>